<dbReference type="Proteomes" id="UP000308199">
    <property type="component" value="Unassembled WGS sequence"/>
</dbReference>
<protein>
    <recommendedName>
        <fullName evidence="1">NADP-dependent oxidoreductase domain-containing protein</fullName>
    </recommendedName>
</protein>
<keyword evidence="3" id="KW-1185">Reference proteome</keyword>
<evidence type="ECO:0000259" key="1">
    <source>
        <dbReference type="Pfam" id="PF00248"/>
    </source>
</evidence>
<dbReference type="PRINTS" id="PR00069">
    <property type="entry name" value="ALDKETRDTASE"/>
</dbReference>
<evidence type="ECO:0000313" key="2">
    <source>
        <dbReference type="EMBL" id="THH05085.1"/>
    </source>
</evidence>
<dbReference type="AlphaFoldDB" id="A0A4S4L1L6"/>
<evidence type="ECO:0000313" key="3">
    <source>
        <dbReference type="Proteomes" id="UP000308199"/>
    </source>
</evidence>
<feature type="domain" description="NADP-dependent oxidoreductase" evidence="1">
    <location>
        <begin position="1"/>
        <end position="167"/>
    </location>
</feature>
<dbReference type="PANTHER" id="PTHR11732">
    <property type="entry name" value="ALDO/KETO REDUCTASE"/>
    <property type="match status" value="1"/>
</dbReference>
<dbReference type="EMBL" id="SGPK01000287">
    <property type="protein sequence ID" value="THH05085.1"/>
    <property type="molecule type" value="Genomic_DNA"/>
</dbReference>
<accession>A0A4S4L1L6</accession>
<dbReference type="CDD" id="cd19071">
    <property type="entry name" value="AKR_AKR1-5-like"/>
    <property type="match status" value="1"/>
</dbReference>
<dbReference type="OrthoDB" id="5945798at2759"/>
<dbReference type="InterPro" id="IPR020471">
    <property type="entry name" value="AKR"/>
</dbReference>
<dbReference type="GO" id="GO:0016491">
    <property type="term" value="F:oxidoreductase activity"/>
    <property type="evidence" value="ECO:0007669"/>
    <property type="project" value="InterPro"/>
</dbReference>
<dbReference type="Gene3D" id="3.20.20.100">
    <property type="entry name" value="NADP-dependent oxidoreductase domain"/>
    <property type="match status" value="1"/>
</dbReference>
<organism evidence="2 3">
    <name type="scientific">Phellinidium pouzarii</name>
    <dbReference type="NCBI Taxonomy" id="167371"/>
    <lineage>
        <taxon>Eukaryota</taxon>
        <taxon>Fungi</taxon>
        <taxon>Dikarya</taxon>
        <taxon>Basidiomycota</taxon>
        <taxon>Agaricomycotina</taxon>
        <taxon>Agaricomycetes</taxon>
        <taxon>Hymenochaetales</taxon>
        <taxon>Hymenochaetaceae</taxon>
        <taxon>Phellinidium</taxon>
    </lineage>
</organism>
<reference evidence="2 3" key="1">
    <citation type="submission" date="2019-02" db="EMBL/GenBank/DDBJ databases">
        <title>Genome sequencing of the rare red list fungi Phellinidium pouzarii.</title>
        <authorList>
            <person name="Buettner E."/>
            <person name="Kellner H."/>
        </authorList>
    </citation>
    <scope>NUCLEOTIDE SEQUENCE [LARGE SCALE GENOMIC DNA]</scope>
    <source>
        <strain evidence="2 3">DSM 108285</strain>
    </source>
</reference>
<dbReference type="Pfam" id="PF00248">
    <property type="entry name" value="Aldo_ket_red"/>
    <property type="match status" value="1"/>
</dbReference>
<name>A0A4S4L1L6_9AGAM</name>
<proteinExistence type="predicted"/>
<comment type="caution">
    <text evidence="2">The sequence shown here is derived from an EMBL/GenBank/DDBJ whole genome shotgun (WGS) entry which is preliminary data.</text>
</comment>
<gene>
    <name evidence="2" type="ORF">EW145_g5053</name>
</gene>
<dbReference type="InterPro" id="IPR036812">
    <property type="entry name" value="NAD(P)_OxRdtase_dom_sf"/>
</dbReference>
<dbReference type="SUPFAM" id="SSF51430">
    <property type="entry name" value="NAD(P)-linked oxidoreductase"/>
    <property type="match status" value="1"/>
</dbReference>
<sequence length="205" mass="23016">MHWPQASDSEGNILQPEEHPTIVDTWLEMEKLLETGKLKSIGVSNFSIKTLEQLLAKATVTPVTNQVELHPCLPQNDLKEYCEGKGILLTAYSPIGNPDPEHMTLLQEPVVVEIAEKTKSSSSQVLISWAVQRRTAAIPRSEKEARIQQNIALVRLSEADMKALNDIHLKPGMHKSLLRFHGNDKVFGWTYEQLGWSMNEEGVVI</sequence>
<dbReference type="InterPro" id="IPR023210">
    <property type="entry name" value="NADP_OxRdtase_dom"/>
</dbReference>